<reference evidence="6 7" key="1">
    <citation type="submission" date="2020-07" db="EMBL/GenBank/DDBJ databases">
        <title>Comparative genomics of pyrophilous fungi reveals a link between fire events and developmental genes.</title>
        <authorList>
            <consortium name="DOE Joint Genome Institute"/>
            <person name="Steindorff A.S."/>
            <person name="Carver A."/>
            <person name="Calhoun S."/>
            <person name="Stillman K."/>
            <person name="Liu H."/>
            <person name="Lipzen A."/>
            <person name="Pangilinan J."/>
            <person name="Labutti K."/>
            <person name="Bruns T.D."/>
            <person name="Grigoriev I.V."/>
        </authorList>
    </citation>
    <scope>NUCLEOTIDE SEQUENCE [LARGE SCALE GENOMIC DNA]</scope>
    <source>
        <strain evidence="6 7">CBS 144469</strain>
    </source>
</reference>
<dbReference type="OrthoDB" id="3079512at2759"/>
<keyword evidence="2 4" id="KW-0863">Zinc-finger</keyword>
<evidence type="ECO:0000256" key="3">
    <source>
        <dbReference type="ARBA" id="ARBA00022833"/>
    </source>
</evidence>
<proteinExistence type="predicted"/>
<dbReference type="AlphaFoldDB" id="A0A8H6LX92"/>
<dbReference type="EMBL" id="JACGCI010000129">
    <property type="protein sequence ID" value="KAF6744032.1"/>
    <property type="molecule type" value="Genomic_DNA"/>
</dbReference>
<organism evidence="6 7">
    <name type="scientific">Ephemerocybe angulata</name>
    <dbReference type="NCBI Taxonomy" id="980116"/>
    <lineage>
        <taxon>Eukaryota</taxon>
        <taxon>Fungi</taxon>
        <taxon>Dikarya</taxon>
        <taxon>Basidiomycota</taxon>
        <taxon>Agaricomycotina</taxon>
        <taxon>Agaricomycetes</taxon>
        <taxon>Agaricomycetidae</taxon>
        <taxon>Agaricales</taxon>
        <taxon>Agaricineae</taxon>
        <taxon>Psathyrellaceae</taxon>
        <taxon>Ephemerocybe</taxon>
    </lineage>
</organism>
<dbReference type="Proteomes" id="UP000521943">
    <property type="component" value="Unassembled WGS sequence"/>
</dbReference>
<keyword evidence="1" id="KW-0479">Metal-binding</keyword>
<keyword evidence="7" id="KW-1185">Reference proteome</keyword>
<feature type="domain" description="MYND-type" evidence="5">
    <location>
        <begin position="428"/>
        <end position="476"/>
    </location>
</feature>
<protein>
    <recommendedName>
        <fullName evidence="5">MYND-type domain-containing protein</fullName>
    </recommendedName>
</protein>
<dbReference type="SUPFAM" id="SSF144232">
    <property type="entry name" value="HIT/MYND zinc finger-like"/>
    <property type="match status" value="1"/>
</dbReference>
<evidence type="ECO:0000256" key="2">
    <source>
        <dbReference type="ARBA" id="ARBA00022771"/>
    </source>
</evidence>
<gene>
    <name evidence="6" type="ORF">DFP72DRAFT_930572</name>
</gene>
<comment type="caution">
    <text evidence="6">The sequence shown here is derived from an EMBL/GenBank/DDBJ whole genome shotgun (WGS) entry which is preliminary data.</text>
</comment>
<keyword evidence="3" id="KW-0862">Zinc</keyword>
<evidence type="ECO:0000313" key="7">
    <source>
        <dbReference type="Proteomes" id="UP000521943"/>
    </source>
</evidence>
<dbReference type="PROSITE" id="PS50865">
    <property type="entry name" value="ZF_MYND_2"/>
    <property type="match status" value="1"/>
</dbReference>
<dbReference type="GO" id="GO:0008270">
    <property type="term" value="F:zinc ion binding"/>
    <property type="evidence" value="ECO:0007669"/>
    <property type="project" value="UniProtKB-KW"/>
</dbReference>
<dbReference type="Pfam" id="PF01753">
    <property type="entry name" value="zf-MYND"/>
    <property type="match status" value="1"/>
</dbReference>
<accession>A0A8H6LX92</accession>
<evidence type="ECO:0000256" key="1">
    <source>
        <dbReference type="ARBA" id="ARBA00022723"/>
    </source>
</evidence>
<sequence length="630" mass="71606">MDASNWTRRFNLLLDGVKRGSSPHFEKLDEEWPIDIGQASQAFLVLLDHLKLEDVPALHRWNHFGLENADPASNLKRRTAIQVTLSGLAKMSTSDDATKAHVLEVLEPHLSGLISWTTFFARRSAIPSFELPKAYAGTYYASWMLRRLMEYGVSKHSDNPCLPQLVDSALNLWMWDPMDTELASRRVPPLSAFNYQKYIEPTNHLLFLCTLDLGTRRIAGERINSFRNKEWRQQLTHCFNFRCEQWAKAFMKDNKGGMEAITGQFKILYVYQALISVSPVLRKSISKTPFLSKALGMVAEATLAWPNTEELCLPVETMDIVFPSHFPSAHPMVHSLPRIIKSGLLEVIANTHLVPSIKWPDGNPLWRVYRTLYHPRVCDAVASAIDAMPDTTLKALSSNPEWKKFQGVAGDLRNIYAAAPPQNEVPLCDNLQHSSMSQQVILKDTKGVQCSWCHTTVYCSRECQQKDWDLFHKAECPAKRVERIDRQLRGGWVSHRTRSLFLVLLRALLLHPGMPNIEDPLTIPWFDLRTYPHGIHQLDVEDMHNQVTDYGEDTFGDARSKAILDEFAEKGGTVRLAGFIAEFGEYHIFTLARFRRVEPGLGVAPGVWHSGLIPLGVHVRVLRRPFSVNL</sequence>
<evidence type="ECO:0000313" key="6">
    <source>
        <dbReference type="EMBL" id="KAF6744032.1"/>
    </source>
</evidence>
<dbReference type="InterPro" id="IPR002893">
    <property type="entry name" value="Znf_MYND"/>
</dbReference>
<evidence type="ECO:0000259" key="5">
    <source>
        <dbReference type="PROSITE" id="PS50865"/>
    </source>
</evidence>
<name>A0A8H6LX92_9AGAR</name>
<evidence type="ECO:0000256" key="4">
    <source>
        <dbReference type="PROSITE-ProRule" id="PRU00134"/>
    </source>
</evidence>
<dbReference type="Gene3D" id="6.10.140.2220">
    <property type="match status" value="1"/>
</dbReference>